<dbReference type="EMBL" id="OU896710">
    <property type="protein sequence ID" value="CAG9821035.1"/>
    <property type="molecule type" value="Genomic_DNA"/>
</dbReference>
<evidence type="ECO:0000313" key="3">
    <source>
        <dbReference type="Proteomes" id="UP001153737"/>
    </source>
</evidence>
<organism evidence="2 3">
    <name type="scientific">Phaedon cochleariae</name>
    <name type="common">Mustard beetle</name>
    <dbReference type="NCBI Taxonomy" id="80249"/>
    <lineage>
        <taxon>Eukaryota</taxon>
        <taxon>Metazoa</taxon>
        <taxon>Ecdysozoa</taxon>
        <taxon>Arthropoda</taxon>
        <taxon>Hexapoda</taxon>
        <taxon>Insecta</taxon>
        <taxon>Pterygota</taxon>
        <taxon>Neoptera</taxon>
        <taxon>Endopterygota</taxon>
        <taxon>Coleoptera</taxon>
        <taxon>Polyphaga</taxon>
        <taxon>Cucujiformia</taxon>
        <taxon>Chrysomeloidea</taxon>
        <taxon>Chrysomelidae</taxon>
        <taxon>Chrysomelinae</taxon>
        <taxon>Chrysomelini</taxon>
        <taxon>Phaedon</taxon>
    </lineage>
</organism>
<accession>A0A9N9SI69</accession>
<proteinExistence type="predicted"/>
<name>A0A9N9SI69_PHACE</name>
<dbReference type="AlphaFoldDB" id="A0A9N9SI69"/>
<reference evidence="2" key="1">
    <citation type="submission" date="2022-01" db="EMBL/GenBank/DDBJ databases">
        <authorList>
            <person name="King R."/>
        </authorList>
    </citation>
    <scope>NUCLEOTIDE SEQUENCE</scope>
</reference>
<protein>
    <submittedName>
        <fullName evidence="2">Uncharacterized protein</fullName>
    </submittedName>
</protein>
<gene>
    <name evidence="2" type="ORF">PHAECO_LOCUS8862</name>
</gene>
<dbReference type="OrthoDB" id="6762879at2759"/>
<reference evidence="2" key="2">
    <citation type="submission" date="2022-10" db="EMBL/GenBank/DDBJ databases">
        <authorList>
            <consortium name="ENA_rothamsted_submissions"/>
            <consortium name="culmorum"/>
            <person name="King R."/>
        </authorList>
    </citation>
    <scope>NUCLEOTIDE SEQUENCE</scope>
</reference>
<sequence>MTHEDKKGKFLLPDDENRPSGTSTPVFTWSPLPPRKHFNIPKNKKTENSSKCESSVKLYPNCDVKVWLRSCEKEIIEPIEGELTGKVLHPKINQNHIISTK</sequence>
<evidence type="ECO:0000313" key="2">
    <source>
        <dbReference type="EMBL" id="CAG9821035.1"/>
    </source>
</evidence>
<dbReference type="Proteomes" id="UP001153737">
    <property type="component" value="Chromosome 4"/>
</dbReference>
<feature type="compositionally biased region" description="Basic residues" evidence="1">
    <location>
        <begin position="34"/>
        <end position="43"/>
    </location>
</feature>
<keyword evidence="3" id="KW-1185">Reference proteome</keyword>
<feature type="region of interest" description="Disordered" evidence="1">
    <location>
        <begin position="1"/>
        <end position="50"/>
    </location>
</feature>
<evidence type="ECO:0000256" key="1">
    <source>
        <dbReference type="SAM" id="MobiDB-lite"/>
    </source>
</evidence>